<accession>A0A0D6PCM5</accession>
<sequence>MSSSGRLKGCEAGPLYRRDMNEDITAARFRANETIALSLIEEFKGTSCHDIFLSIDQKVKDFGEGYAEVGVIDIV</sequence>
<proteinExistence type="predicted"/>
<dbReference type="Proteomes" id="UP000032668">
    <property type="component" value="Unassembled WGS sequence"/>
</dbReference>
<keyword evidence="2" id="KW-1185">Reference proteome</keyword>
<organism evidence="1 2">
    <name type="scientific">Acidocella aminolytica 101 = DSM 11237</name>
    <dbReference type="NCBI Taxonomy" id="1120923"/>
    <lineage>
        <taxon>Bacteria</taxon>
        <taxon>Pseudomonadati</taxon>
        <taxon>Pseudomonadota</taxon>
        <taxon>Alphaproteobacteria</taxon>
        <taxon>Acetobacterales</taxon>
        <taxon>Acidocellaceae</taxon>
        <taxon>Acidocella</taxon>
    </lineage>
</organism>
<protein>
    <submittedName>
        <fullName evidence="1">Uncharacterized protein</fullName>
    </submittedName>
</protein>
<dbReference type="EMBL" id="BANC01000022">
    <property type="protein sequence ID" value="GAN79520.1"/>
    <property type="molecule type" value="Genomic_DNA"/>
</dbReference>
<evidence type="ECO:0000313" key="2">
    <source>
        <dbReference type="Proteomes" id="UP000032668"/>
    </source>
</evidence>
<reference evidence="1 2" key="1">
    <citation type="submission" date="2012-11" db="EMBL/GenBank/DDBJ databases">
        <title>Whole genome sequence of Acidocella aminolytica 101 = DSM 11237.</title>
        <authorList>
            <person name="Azuma Y."/>
            <person name="Higashiura N."/>
            <person name="Hirakawa H."/>
            <person name="Matsushita K."/>
        </authorList>
    </citation>
    <scope>NUCLEOTIDE SEQUENCE [LARGE SCALE GENOMIC DNA]</scope>
    <source>
        <strain evidence="2">101 / DSM 11237</strain>
    </source>
</reference>
<gene>
    <name evidence="1" type="ORF">Aam_022_007</name>
</gene>
<name>A0A0D6PCM5_9PROT</name>
<evidence type="ECO:0000313" key="1">
    <source>
        <dbReference type="EMBL" id="GAN79520.1"/>
    </source>
</evidence>
<comment type="caution">
    <text evidence="1">The sequence shown here is derived from an EMBL/GenBank/DDBJ whole genome shotgun (WGS) entry which is preliminary data.</text>
</comment>
<dbReference type="AlphaFoldDB" id="A0A0D6PCM5"/>